<accession>A0A448WWU2</accession>
<feature type="region of interest" description="Disordered" evidence="3">
    <location>
        <begin position="95"/>
        <end position="128"/>
    </location>
</feature>
<keyword evidence="5" id="KW-1185">Reference proteome</keyword>
<feature type="compositionally biased region" description="Low complexity" evidence="3">
    <location>
        <begin position="167"/>
        <end position="185"/>
    </location>
</feature>
<reference evidence="4" key="1">
    <citation type="submission" date="2018-11" db="EMBL/GenBank/DDBJ databases">
        <authorList>
            <consortium name="Pathogen Informatics"/>
        </authorList>
    </citation>
    <scope>NUCLEOTIDE SEQUENCE</scope>
</reference>
<evidence type="ECO:0000313" key="4">
    <source>
        <dbReference type="EMBL" id="VEL22098.1"/>
    </source>
</evidence>
<evidence type="ECO:0000256" key="2">
    <source>
        <dbReference type="PROSITE-ProRule" id="PRU00221"/>
    </source>
</evidence>
<dbReference type="InterPro" id="IPR036322">
    <property type="entry name" value="WD40_repeat_dom_sf"/>
</dbReference>
<comment type="caution">
    <text evidence="4">The sequence shown here is derived from an EMBL/GenBank/DDBJ whole genome shotgun (WGS) entry which is preliminary data.</text>
</comment>
<evidence type="ECO:0000313" key="5">
    <source>
        <dbReference type="Proteomes" id="UP000784294"/>
    </source>
</evidence>
<dbReference type="InterPro" id="IPR051242">
    <property type="entry name" value="WD-EF-hand_domain"/>
</dbReference>
<keyword evidence="1" id="KW-0677">Repeat</keyword>
<dbReference type="InterPro" id="IPR015943">
    <property type="entry name" value="WD40/YVTN_repeat-like_dom_sf"/>
</dbReference>
<dbReference type="AlphaFoldDB" id="A0A448WWU2"/>
<feature type="compositionally biased region" description="Basic and acidic residues" evidence="3">
    <location>
        <begin position="153"/>
        <end position="163"/>
    </location>
</feature>
<dbReference type="PROSITE" id="PS50082">
    <property type="entry name" value="WD_REPEATS_2"/>
    <property type="match status" value="1"/>
</dbReference>
<evidence type="ECO:0000256" key="3">
    <source>
        <dbReference type="SAM" id="MobiDB-lite"/>
    </source>
</evidence>
<dbReference type="PANTHER" id="PTHR44324">
    <property type="entry name" value="WD40 REPEAT DOMAIN 95"/>
    <property type="match status" value="1"/>
</dbReference>
<proteinExistence type="predicted"/>
<organism evidence="4 5">
    <name type="scientific">Protopolystoma xenopodis</name>
    <dbReference type="NCBI Taxonomy" id="117903"/>
    <lineage>
        <taxon>Eukaryota</taxon>
        <taxon>Metazoa</taxon>
        <taxon>Spiralia</taxon>
        <taxon>Lophotrochozoa</taxon>
        <taxon>Platyhelminthes</taxon>
        <taxon>Monogenea</taxon>
        <taxon>Polyopisthocotylea</taxon>
        <taxon>Polystomatidea</taxon>
        <taxon>Polystomatidae</taxon>
        <taxon>Protopolystoma</taxon>
    </lineage>
</organism>
<dbReference type="OrthoDB" id="75172at2759"/>
<protein>
    <submittedName>
        <fullName evidence="4">Uncharacterized protein</fullName>
    </submittedName>
</protein>
<dbReference type="EMBL" id="CAAALY010054687">
    <property type="protein sequence ID" value="VEL22098.1"/>
    <property type="molecule type" value="Genomic_DNA"/>
</dbReference>
<dbReference type="SUPFAM" id="SSF50978">
    <property type="entry name" value="WD40 repeat-like"/>
    <property type="match status" value="1"/>
</dbReference>
<dbReference type="Proteomes" id="UP000784294">
    <property type="component" value="Unassembled WGS sequence"/>
</dbReference>
<keyword evidence="2" id="KW-0853">WD repeat</keyword>
<evidence type="ECO:0000256" key="1">
    <source>
        <dbReference type="ARBA" id="ARBA00022737"/>
    </source>
</evidence>
<feature type="region of interest" description="Disordered" evidence="3">
    <location>
        <begin position="153"/>
        <end position="187"/>
    </location>
</feature>
<dbReference type="Gene3D" id="2.130.10.10">
    <property type="entry name" value="YVTN repeat-like/Quinoprotein amine dehydrogenase"/>
    <property type="match status" value="1"/>
</dbReference>
<sequence length="295" mass="33223">MLEIDRILAVGWDRRIHLFSDTASLPTGFQRTIQYPQAKWYDDLVNGHQEDILSLAVSSTNLLATGDYAGQIIVWNMVSGHIFCRLKSSSQFMVKPRGQQNKQKWEGEDREEMGLEKGKQRSTEVEDEGEDWYGDIYRNNEFGSDEVKNNETYADKRIADSRSSRMSKSAWQSSNSTASSQNFQALPTPPIANTDSLLEPNCHMLNEISSSRTRPAGGRDAASSINHKEDCERKMEVRQRCRPHSVCQPGHLGSSAKNNKKSLESSIRGFSHSERTCCAVGRTKSARSRAAETRK</sequence>
<feature type="compositionally biased region" description="Basic and acidic residues" evidence="3">
    <location>
        <begin position="103"/>
        <end position="124"/>
    </location>
</feature>
<dbReference type="PANTHER" id="PTHR44324:SF4">
    <property type="entry name" value="WD40 REPEAT DOMAIN 95"/>
    <property type="match status" value="1"/>
</dbReference>
<dbReference type="InterPro" id="IPR001680">
    <property type="entry name" value="WD40_rpt"/>
</dbReference>
<feature type="compositionally biased region" description="Basic and acidic residues" evidence="3">
    <location>
        <begin position="226"/>
        <end position="239"/>
    </location>
</feature>
<feature type="repeat" description="WD" evidence="2">
    <location>
        <begin position="45"/>
        <end position="77"/>
    </location>
</feature>
<name>A0A448WWU2_9PLAT</name>
<gene>
    <name evidence="4" type="ORF">PXEA_LOCUS15538</name>
</gene>
<feature type="region of interest" description="Disordered" evidence="3">
    <location>
        <begin position="209"/>
        <end position="269"/>
    </location>
</feature>